<dbReference type="PANTHER" id="PTHR10741">
    <property type="entry name" value="TRANSLIN AND TRANSLIN ASSOCIATED PROTEIN X"/>
    <property type="match status" value="1"/>
</dbReference>
<evidence type="ECO:0000256" key="6">
    <source>
        <dbReference type="SAM" id="MobiDB-lite"/>
    </source>
</evidence>
<evidence type="ECO:0008006" key="9">
    <source>
        <dbReference type="Google" id="ProtNLM"/>
    </source>
</evidence>
<dbReference type="RefSeq" id="XP_047846673.1">
    <property type="nucleotide sequence ID" value="XM_047990664.1"/>
</dbReference>
<protein>
    <recommendedName>
        <fullName evidence="9">Translin-associated protein X</fullName>
    </recommendedName>
</protein>
<dbReference type="Gene3D" id="1.20.58.200">
    <property type="entry name" value="Translin, domain 2"/>
    <property type="match status" value="1"/>
</dbReference>
<dbReference type="GO" id="GO:0005634">
    <property type="term" value="C:nucleus"/>
    <property type="evidence" value="ECO:0007669"/>
    <property type="project" value="UniProtKB-SubCell"/>
</dbReference>
<evidence type="ECO:0000313" key="7">
    <source>
        <dbReference type="EMBL" id="UNI23192.1"/>
    </source>
</evidence>
<evidence type="ECO:0000256" key="5">
    <source>
        <dbReference type="ARBA" id="ARBA00023242"/>
    </source>
</evidence>
<evidence type="ECO:0000313" key="8">
    <source>
        <dbReference type="Proteomes" id="UP000829364"/>
    </source>
</evidence>
<keyword evidence="5" id="KW-0539">Nucleus</keyword>
<dbReference type="InterPro" id="IPR016068">
    <property type="entry name" value="Translin_N"/>
</dbReference>
<sequence>MSGGVKRDRDGNARVKSTAAPDAPRGRFHDMFATFRDELDEHYDRRERIIKASRDVTAQSKKIIFALQRVKTLNAEFPPHTQKDIDARRAEIARLLAPVVPDLQSLNRYRYAWQMRCLEELIEALSFEHYLRHQRLITPAEAAAAVPLAEGAALLSPLALTPGDYMYGVFDLFGELMRFATVQRAQVIHAPTDSGGATAAAAAAAGDDVQQGNKRTILRDIQELGCAFEMLPAVPTKDFRSKMDAMRQSVRKVENLGYGLVVRGSERPSGWVPDMKDEGPEPVSPV</sequence>
<dbReference type="KEGG" id="ptkz:JDV02_009026"/>
<proteinExistence type="inferred from homology"/>
<feature type="region of interest" description="Disordered" evidence="6">
    <location>
        <begin position="264"/>
        <end position="286"/>
    </location>
</feature>
<organism evidence="7 8">
    <name type="scientific">Purpureocillium takamizusanense</name>
    <dbReference type="NCBI Taxonomy" id="2060973"/>
    <lineage>
        <taxon>Eukaryota</taxon>
        <taxon>Fungi</taxon>
        <taxon>Dikarya</taxon>
        <taxon>Ascomycota</taxon>
        <taxon>Pezizomycotina</taxon>
        <taxon>Sordariomycetes</taxon>
        <taxon>Hypocreomycetidae</taxon>
        <taxon>Hypocreales</taxon>
        <taxon>Ophiocordycipitaceae</taxon>
        <taxon>Purpureocillium</taxon>
    </lineage>
</organism>
<evidence type="ECO:0000256" key="3">
    <source>
        <dbReference type="ARBA" id="ARBA00005902"/>
    </source>
</evidence>
<dbReference type="OrthoDB" id="31005at2759"/>
<dbReference type="Pfam" id="PF01997">
    <property type="entry name" value="Translin"/>
    <property type="match status" value="1"/>
</dbReference>
<evidence type="ECO:0000256" key="2">
    <source>
        <dbReference type="ARBA" id="ARBA00004496"/>
    </source>
</evidence>
<dbReference type="GO" id="GO:0005737">
    <property type="term" value="C:cytoplasm"/>
    <property type="evidence" value="ECO:0007669"/>
    <property type="project" value="UniProtKB-SubCell"/>
</dbReference>
<dbReference type="Gene3D" id="1.20.58.190">
    <property type="entry name" value="Translin, domain 1"/>
    <property type="match status" value="1"/>
</dbReference>
<dbReference type="AlphaFoldDB" id="A0A9Q8VFV4"/>
<dbReference type="GeneID" id="72070971"/>
<keyword evidence="8" id="KW-1185">Reference proteome</keyword>
<feature type="region of interest" description="Disordered" evidence="6">
    <location>
        <begin position="1"/>
        <end position="25"/>
    </location>
</feature>
<reference evidence="7" key="1">
    <citation type="submission" date="2021-11" db="EMBL/GenBank/DDBJ databases">
        <title>Purpureocillium_takamizusanense_genome.</title>
        <authorList>
            <person name="Nguyen N.-H."/>
        </authorList>
    </citation>
    <scope>NUCLEOTIDE SEQUENCE</scope>
    <source>
        <strain evidence="7">PT3</strain>
    </source>
</reference>
<dbReference type="EMBL" id="CP086362">
    <property type="protein sequence ID" value="UNI23192.1"/>
    <property type="molecule type" value="Genomic_DNA"/>
</dbReference>
<keyword evidence="4" id="KW-0963">Cytoplasm</keyword>
<dbReference type="SUPFAM" id="SSF74784">
    <property type="entry name" value="Translin"/>
    <property type="match status" value="1"/>
</dbReference>
<comment type="subcellular location">
    <subcellularLocation>
        <location evidence="2">Cytoplasm</location>
    </subcellularLocation>
    <subcellularLocation>
        <location evidence="1">Nucleus</location>
    </subcellularLocation>
</comment>
<comment type="similarity">
    <text evidence="3">Belongs to the translin family.</text>
</comment>
<dbReference type="InterPro" id="IPR036081">
    <property type="entry name" value="Translin_sf"/>
</dbReference>
<dbReference type="InterPro" id="IPR016069">
    <property type="entry name" value="Translin_C"/>
</dbReference>
<name>A0A9Q8VFV4_9HYPO</name>
<evidence type="ECO:0000256" key="1">
    <source>
        <dbReference type="ARBA" id="ARBA00004123"/>
    </source>
</evidence>
<evidence type="ECO:0000256" key="4">
    <source>
        <dbReference type="ARBA" id="ARBA00022490"/>
    </source>
</evidence>
<dbReference type="CDD" id="cd14820">
    <property type="entry name" value="TRAX"/>
    <property type="match status" value="1"/>
</dbReference>
<accession>A0A9Q8VFV4</accession>
<gene>
    <name evidence="7" type="ORF">JDV02_009026</name>
</gene>
<feature type="compositionally biased region" description="Basic and acidic residues" evidence="6">
    <location>
        <begin position="1"/>
        <end position="13"/>
    </location>
</feature>
<dbReference type="InterPro" id="IPR002848">
    <property type="entry name" value="Translin_fam"/>
</dbReference>
<dbReference type="Proteomes" id="UP000829364">
    <property type="component" value="Chromosome 9"/>
</dbReference>
<dbReference type="GO" id="GO:0043565">
    <property type="term" value="F:sequence-specific DNA binding"/>
    <property type="evidence" value="ECO:0007669"/>
    <property type="project" value="InterPro"/>
</dbReference>